<feature type="domain" description="Ribosomal protein eL8/eL30/eS12/Gadd45" evidence="11">
    <location>
        <begin position="18"/>
        <end position="105"/>
    </location>
</feature>
<dbReference type="InterPro" id="IPR018492">
    <property type="entry name" value="Ribosomal_eL8/Nhp2"/>
</dbReference>
<evidence type="ECO:0000256" key="8">
    <source>
        <dbReference type="ARBA" id="ARBA00023274"/>
    </source>
</evidence>
<keyword evidence="3" id="KW-0963">Cytoplasm</keyword>
<dbReference type="Proteomes" id="UP000789941">
    <property type="component" value="Unassembled WGS sequence"/>
</dbReference>
<proteinExistence type="inferred from homology"/>
<comment type="similarity">
    <text evidence="2">Belongs to the eukaryotic ribosomal protein eL8 family.</text>
</comment>
<dbReference type="SUPFAM" id="SSF55315">
    <property type="entry name" value="L30e-like"/>
    <property type="match status" value="1"/>
</dbReference>
<dbReference type="NCBIfam" id="TIGR03677">
    <property type="entry name" value="eL8_ribo"/>
    <property type="match status" value="1"/>
</dbReference>
<evidence type="ECO:0000259" key="11">
    <source>
        <dbReference type="Pfam" id="PF01248"/>
    </source>
</evidence>
<dbReference type="AlphaFoldDB" id="A0A5E4LPA2"/>
<protein>
    <recommendedName>
        <fullName evidence="9 10">50S ribosomal protein L7Ae</fullName>
    </recommendedName>
</protein>
<dbReference type="GO" id="GO:0003735">
    <property type="term" value="F:structural constituent of ribosome"/>
    <property type="evidence" value="ECO:0007669"/>
    <property type="project" value="InterPro"/>
</dbReference>
<dbReference type="InterPro" id="IPR050257">
    <property type="entry name" value="eL8/uL1-like"/>
</dbReference>
<dbReference type="InterPro" id="IPR022481">
    <property type="entry name" value="Ribosomal_eL8_arc"/>
</dbReference>
<accession>A0A5E4LPA2</accession>
<dbReference type="PANTHER" id="PTHR23105">
    <property type="entry name" value="RIBOSOMAL PROTEIN L7AE FAMILY MEMBER"/>
    <property type="match status" value="1"/>
</dbReference>
<dbReference type="Gene3D" id="3.30.1330.30">
    <property type="match status" value="1"/>
</dbReference>
<evidence type="ECO:0000256" key="6">
    <source>
        <dbReference type="ARBA" id="ARBA00022884"/>
    </source>
</evidence>
<evidence type="ECO:0000313" key="13">
    <source>
        <dbReference type="Proteomes" id="UP000789941"/>
    </source>
</evidence>
<evidence type="ECO:0000256" key="10">
    <source>
        <dbReference type="NCBIfam" id="TIGR03677"/>
    </source>
</evidence>
<keyword evidence="4" id="KW-0819">tRNA processing</keyword>
<keyword evidence="5" id="KW-0699">rRNA-binding</keyword>
<sequence length="121" mass="13027">MGYIDLEIPVELVPQIVEMLSVAKDAGKIKKGVNETTKSIERKSAQFVVIAGDVTPEEVVVHIPMLCKEFNIPYAFVPTKKDLGVAVGIEVGTSAVAVENAGGATEKLQDIIKKLPKPQKK</sequence>
<dbReference type="GO" id="GO:0005737">
    <property type="term" value="C:cytoplasm"/>
    <property type="evidence" value="ECO:0007669"/>
    <property type="project" value="UniProtKB-SubCell"/>
</dbReference>
<dbReference type="InterPro" id="IPR029064">
    <property type="entry name" value="Ribosomal_eL30-like_sf"/>
</dbReference>
<keyword evidence="8" id="KW-0687">Ribonucleoprotein</keyword>
<reference evidence="12 13" key="1">
    <citation type="submission" date="2019-08" db="EMBL/GenBank/DDBJ databases">
        <authorList>
            <person name="Vazquez-Campos X."/>
        </authorList>
    </citation>
    <scope>NUCLEOTIDE SEQUENCE [LARGE SCALE GENOMIC DNA]</scope>
    <source>
        <strain evidence="12">LFW-283_2</strain>
    </source>
</reference>
<dbReference type="FunFam" id="3.30.1330.30:FF:000020">
    <property type="entry name" value="50S ribosomal protein L7Ae"/>
    <property type="match status" value="1"/>
</dbReference>
<comment type="caution">
    <text evidence="12">The sequence shown here is derived from an EMBL/GenBank/DDBJ whole genome shotgun (WGS) entry which is preliminary data.</text>
</comment>
<dbReference type="GO" id="GO:1990904">
    <property type="term" value="C:ribonucleoprotein complex"/>
    <property type="evidence" value="ECO:0007669"/>
    <property type="project" value="UniProtKB-KW"/>
</dbReference>
<comment type="subcellular location">
    <subcellularLocation>
        <location evidence="1">Cytoplasm</location>
    </subcellularLocation>
</comment>
<evidence type="ECO:0000256" key="1">
    <source>
        <dbReference type="ARBA" id="ARBA00004496"/>
    </source>
</evidence>
<keyword evidence="6" id="KW-0694">RNA-binding</keyword>
<dbReference type="InterPro" id="IPR004038">
    <property type="entry name" value="Ribosomal_eL8/eL30/eS12/Gad45"/>
</dbReference>
<name>A0A5E4LPA2_9ARCH</name>
<dbReference type="GO" id="GO:0008033">
    <property type="term" value="P:tRNA processing"/>
    <property type="evidence" value="ECO:0007669"/>
    <property type="project" value="UniProtKB-KW"/>
</dbReference>
<dbReference type="PRINTS" id="PR00881">
    <property type="entry name" value="L7ARS6FAMILY"/>
</dbReference>
<gene>
    <name evidence="12" type="primary">rpl7ae</name>
    <name evidence="12" type="ORF">LFW2832_00313</name>
</gene>
<dbReference type="GO" id="GO:0006412">
    <property type="term" value="P:translation"/>
    <property type="evidence" value="ECO:0007669"/>
    <property type="project" value="InterPro"/>
</dbReference>
<keyword evidence="7 12" id="KW-0689">Ribosomal protein</keyword>
<evidence type="ECO:0000256" key="3">
    <source>
        <dbReference type="ARBA" id="ARBA00022490"/>
    </source>
</evidence>
<dbReference type="PRINTS" id="PR00884">
    <property type="entry name" value="RIBOSOMALHS6"/>
</dbReference>
<evidence type="ECO:0000256" key="4">
    <source>
        <dbReference type="ARBA" id="ARBA00022694"/>
    </source>
</evidence>
<evidence type="ECO:0000313" key="12">
    <source>
        <dbReference type="EMBL" id="VVC03351.1"/>
    </source>
</evidence>
<dbReference type="Pfam" id="PF01248">
    <property type="entry name" value="Ribosomal_L7Ae"/>
    <property type="match status" value="1"/>
</dbReference>
<dbReference type="GO" id="GO:0019843">
    <property type="term" value="F:rRNA binding"/>
    <property type="evidence" value="ECO:0007669"/>
    <property type="project" value="UniProtKB-KW"/>
</dbReference>
<dbReference type="EMBL" id="CABMJJ010000007">
    <property type="protein sequence ID" value="VVC03351.1"/>
    <property type="molecule type" value="Genomic_DNA"/>
</dbReference>
<dbReference type="GO" id="GO:0005840">
    <property type="term" value="C:ribosome"/>
    <property type="evidence" value="ECO:0007669"/>
    <property type="project" value="UniProtKB-KW"/>
</dbReference>
<evidence type="ECO:0000256" key="7">
    <source>
        <dbReference type="ARBA" id="ARBA00022980"/>
    </source>
</evidence>
<evidence type="ECO:0000256" key="2">
    <source>
        <dbReference type="ARBA" id="ARBA00007337"/>
    </source>
</evidence>
<organism evidence="12 13">
    <name type="scientific">Candidatus Bilamarchaeum dharawalense</name>
    <dbReference type="NCBI Taxonomy" id="2885759"/>
    <lineage>
        <taxon>Archaea</taxon>
        <taxon>Candidatus Micrarchaeota</taxon>
        <taxon>Candidatus Micrarchaeia</taxon>
        <taxon>Candidatus Anstonellales</taxon>
        <taxon>Candidatus Bilamarchaeaceae</taxon>
        <taxon>Candidatus Bilamarchaeum</taxon>
    </lineage>
</organism>
<evidence type="ECO:0000256" key="9">
    <source>
        <dbReference type="ARBA" id="ARBA00035441"/>
    </source>
</evidence>
<evidence type="ECO:0000256" key="5">
    <source>
        <dbReference type="ARBA" id="ARBA00022730"/>
    </source>
</evidence>